<dbReference type="EMBL" id="CP092625">
    <property type="protein sequence ID" value="UMM39954.1"/>
    <property type="molecule type" value="Genomic_DNA"/>
</dbReference>
<organism evidence="2 3">
    <name type="scientific">Caenorhabditis briggsae</name>
    <dbReference type="NCBI Taxonomy" id="6238"/>
    <lineage>
        <taxon>Eukaryota</taxon>
        <taxon>Metazoa</taxon>
        <taxon>Ecdysozoa</taxon>
        <taxon>Nematoda</taxon>
        <taxon>Chromadorea</taxon>
        <taxon>Rhabditida</taxon>
        <taxon>Rhabditina</taxon>
        <taxon>Rhabditomorpha</taxon>
        <taxon>Rhabditoidea</taxon>
        <taxon>Rhabditidae</taxon>
        <taxon>Peloderinae</taxon>
        <taxon>Caenorhabditis</taxon>
    </lineage>
</organism>
<evidence type="ECO:0000313" key="2">
    <source>
        <dbReference type="EMBL" id="UMM39954.1"/>
    </source>
</evidence>
<feature type="compositionally biased region" description="Low complexity" evidence="1">
    <location>
        <begin position="534"/>
        <end position="551"/>
    </location>
</feature>
<sequence length="589" mass="68412">MSDPPWSLPHCTAHNDIRPHNMVNWDREKSSQWKLTANMDWFQRQIDEDNFLKMHEFHHDTILQRLPDGMEKGEDIDTHIIKCTRKFDEVHVFESKELAERFAKIRCPGFKLDTSNEEDKDCCFRCPLGREFCTAYYRIHKETYCNSHVLQVSFCHYDHDRKEGQQRFTTLEYALIRLFVDFFWKTEVSPEWNAHNMVYCFRHWFSLDHPLRYMTIYDVKAIGLEIGKLEVAQIDMLYGVYHSERSTVESRNASGTIQGIEAVKMAAEHAYRPTDINHYCKELPYMNQCTDTIGAPNRVNVWFLWTERDFLTAVQAWEELALYTARFRDYLQTLKGGHSTSYVNEIAEFVDHFYHTAQNMVCKIKTMALCNPSVSSTYTGESETMFEMEEPLFPNLPPSKYPDFYFPLKKREDGDCIKVGFSAALFPLLVVDDTMCLAIRDDACLAIQGGSSDEYHPEVDRANKIAQIDDEEFADLENGIRQGGPITIQPRFVAEVSDLWRNIFHREQYSWTNLGPEPAPTVATCSPENAQTPAVATTAADNATEAENSENLPPLTKNQKKKQKQKEKKKQAWAEQQELKKQLVTEQID</sequence>
<protein>
    <submittedName>
        <fullName evidence="2">Uncharacterized protein</fullName>
    </submittedName>
</protein>
<feature type="compositionally biased region" description="Basic residues" evidence="1">
    <location>
        <begin position="558"/>
        <end position="571"/>
    </location>
</feature>
<dbReference type="AlphaFoldDB" id="A0AAE9FCJ0"/>
<name>A0AAE9FCJ0_CAEBR</name>
<proteinExistence type="predicted"/>
<feature type="region of interest" description="Disordered" evidence="1">
    <location>
        <begin position="532"/>
        <end position="589"/>
    </location>
</feature>
<reference evidence="2 3" key="1">
    <citation type="submission" date="2022-04" db="EMBL/GenBank/DDBJ databases">
        <title>Chromosome-level reference genomes for two strains of Caenorhabditis briggsae: an improved platform for comparative genomics.</title>
        <authorList>
            <person name="Stevens L."/>
            <person name="Andersen E."/>
        </authorList>
    </citation>
    <scope>NUCLEOTIDE SEQUENCE [LARGE SCALE GENOMIC DNA]</scope>
    <source>
        <strain evidence="2">VX34</strain>
        <tissue evidence="2">Whole-organism</tissue>
    </source>
</reference>
<gene>
    <name evidence="2" type="ORF">L5515_016779</name>
</gene>
<dbReference type="Proteomes" id="UP000829354">
    <property type="component" value="Chromosome X"/>
</dbReference>
<accession>A0AAE9FCJ0</accession>
<evidence type="ECO:0000313" key="3">
    <source>
        <dbReference type="Proteomes" id="UP000829354"/>
    </source>
</evidence>
<evidence type="ECO:0000256" key="1">
    <source>
        <dbReference type="SAM" id="MobiDB-lite"/>
    </source>
</evidence>
<keyword evidence="3" id="KW-1185">Reference proteome</keyword>